<evidence type="ECO:0000256" key="4">
    <source>
        <dbReference type="ARBA" id="ARBA00023125"/>
    </source>
</evidence>
<dbReference type="InterPro" id="IPR013325">
    <property type="entry name" value="RNA_pol_sigma_r2"/>
</dbReference>
<dbReference type="InterPro" id="IPR013324">
    <property type="entry name" value="RNA_pol_sigma_r3/r4-like"/>
</dbReference>
<dbReference type="GO" id="GO:0006352">
    <property type="term" value="P:DNA-templated transcription initiation"/>
    <property type="evidence" value="ECO:0007669"/>
    <property type="project" value="InterPro"/>
</dbReference>
<proteinExistence type="inferred from homology"/>
<keyword evidence="2" id="KW-0805">Transcription regulation</keyword>
<comment type="similarity">
    <text evidence="1">Belongs to the sigma-70 factor family. ECF subfamily.</text>
</comment>
<reference evidence="8" key="1">
    <citation type="submission" date="2021-01" db="EMBL/GenBank/DDBJ databases">
        <title>Whole genome shotgun sequence of Spirilliplanes yamanashiensis NBRC 15828.</title>
        <authorList>
            <person name="Komaki H."/>
            <person name="Tamura T."/>
        </authorList>
    </citation>
    <scope>NUCLEOTIDE SEQUENCE</scope>
    <source>
        <strain evidence="8">NBRC 15828</strain>
    </source>
</reference>
<dbReference type="PANTHER" id="PTHR43133">
    <property type="entry name" value="RNA POLYMERASE ECF-TYPE SIGMA FACTO"/>
    <property type="match status" value="1"/>
</dbReference>
<dbReference type="InterPro" id="IPR036388">
    <property type="entry name" value="WH-like_DNA-bd_sf"/>
</dbReference>
<dbReference type="CDD" id="cd06171">
    <property type="entry name" value="Sigma70_r4"/>
    <property type="match status" value="1"/>
</dbReference>
<dbReference type="Gene3D" id="1.10.1740.10">
    <property type="match status" value="1"/>
</dbReference>
<dbReference type="SUPFAM" id="SSF88946">
    <property type="entry name" value="Sigma2 domain of RNA polymerase sigma factors"/>
    <property type="match status" value="1"/>
</dbReference>
<evidence type="ECO:0000256" key="3">
    <source>
        <dbReference type="ARBA" id="ARBA00023082"/>
    </source>
</evidence>
<keyword evidence="4" id="KW-0238">DNA-binding</keyword>
<protein>
    <submittedName>
        <fullName evidence="8">DNA-directed RNA polymerase sigma-70 factor</fullName>
    </submittedName>
</protein>
<name>A0A8J3YEK1_9ACTN</name>
<comment type="caution">
    <text evidence="8">The sequence shown here is derived from an EMBL/GenBank/DDBJ whole genome shotgun (WGS) entry which is preliminary data.</text>
</comment>
<accession>A0A8J3YEK1</accession>
<dbReference type="InterPro" id="IPR039425">
    <property type="entry name" value="RNA_pol_sigma-70-like"/>
</dbReference>
<sequence length="154" mass="17791">MANRSGRLIAYAELLCGDRDQARDIVQTALVRAYTRWRHIEHDDPYGYVHRSVTNAVTDHWRKAHRRYEQPVDEIPDVPTPDDTTIEDRRTLLAALARLTPRERAVVVLRHLDDHPERDVADMLNVSVGTVKATCFRALRKLRVIISAEPTFQE</sequence>
<dbReference type="InterPro" id="IPR007627">
    <property type="entry name" value="RNA_pol_sigma70_r2"/>
</dbReference>
<keyword evidence="8" id="KW-0240">DNA-directed RNA polymerase</keyword>
<dbReference type="NCBIfam" id="TIGR02937">
    <property type="entry name" value="sigma70-ECF"/>
    <property type="match status" value="1"/>
</dbReference>
<evidence type="ECO:0000259" key="7">
    <source>
        <dbReference type="Pfam" id="PF08281"/>
    </source>
</evidence>
<evidence type="ECO:0000256" key="5">
    <source>
        <dbReference type="ARBA" id="ARBA00023163"/>
    </source>
</evidence>
<evidence type="ECO:0000256" key="1">
    <source>
        <dbReference type="ARBA" id="ARBA00010641"/>
    </source>
</evidence>
<dbReference type="Gene3D" id="1.10.10.10">
    <property type="entry name" value="Winged helix-like DNA-binding domain superfamily/Winged helix DNA-binding domain"/>
    <property type="match status" value="1"/>
</dbReference>
<dbReference type="GO" id="GO:0003677">
    <property type="term" value="F:DNA binding"/>
    <property type="evidence" value="ECO:0007669"/>
    <property type="project" value="UniProtKB-KW"/>
</dbReference>
<evidence type="ECO:0000313" key="8">
    <source>
        <dbReference type="EMBL" id="GIJ06489.1"/>
    </source>
</evidence>
<dbReference type="Proteomes" id="UP000652013">
    <property type="component" value="Unassembled WGS sequence"/>
</dbReference>
<keyword evidence="9" id="KW-1185">Reference proteome</keyword>
<dbReference type="EMBL" id="BOOY01000042">
    <property type="protein sequence ID" value="GIJ06489.1"/>
    <property type="molecule type" value="Genomic_DNA"/>
</dbReference>
<keyword evidence="3" id="KW-0731">Sigma factor</keyword>
<feature type="domain" description="RNA polymerase sigma factor 70 region 4 type 2" evidence="7">
    <location>
        <begin position="90"/>
        <end position="142"/>
    </location>
</feature>
<gene>
    <name evidence="8" type="primary">rpoE_20</name>
    <name evidence="8" type="ORF">Sya03_58410</name>
</gene>
<evidence type="ECO:0000313" key="9">
    <source>
        <dbReference type="Proteomes" id="UP000652013"/>
    </source>
</evidence>
<dbReference type="Pfam" id="PF04542">
    <property type="entry name" value="Sigma70_r2"/>
    <property type="match status" value="1"/>
</dbReference>
<keyword evidence="5" id="KW-0804">Transcription</keyword>
<dbReference type="GO" id="GO:0000428">
    <property type="term" value="C:DNA-directed RNA polymerase complex"/>
    <property type="evidence" value="ECO:0007669"/>
    <property type="project" value="UniProtKB-KW"/>
</dbReference>
<dbReference type="InterPro" id="IPR014284">
    <property type="entry name" value="RNA_pol_sigma-70_dom"/>
</dbReference>
<evidence type="ECO:0000259" key="6">
    <source>
        <dbReference type="Pfam" id="PF04542"/>
    </source>
</evidence>
<dbReference type="PANTHER" id="PTHR43133:SF50">
    <property type="entry name" value="ECF RNA POLYMERASE SIGMA FACTOR SIGM"/>
    <property type="match status" value="1"/>
</dbReference>
<dbReference type="AlphaFoldDB" id="A0A8J3YEK1"/>
<dbReference type="SUPFAM" id="SSF88659">
    <property type="entry name" value="Sigma3 and sigma4 domains of RNA polymerase sigma factors"/>
    <property type="match status" value="1"/>
</dbReference>
<feature type="domain" description="RNA polymerase sigma-70 region 2" evidence="6">
    <location>
        <begin position="7"/>
        <end position="66"/>
    </location>
</feature>
<dbReference type="InterPro" id="IPR014325">
    <property type="entry name" value="RNA_pol_sigma-E_actinobac"/>
</dbReference>
<dbReference type="GO" id="GO:0016987">
    <property type="term" value="F:sigma factor activity"/>
    <property type="evidence" value="ECO:0007669"/>
    <property type="project" value="UniProtKB-KW"/>
</dbReference>
<evidence type="ECO:0000256" key="2">
    <source>
        <dbReference type="ARBA" id="ARBA00023015"/>
    </source>
</evidence>
<dbReference type="NCBIfam" id="TIGR02983">
    <property type="entry name" value="SigE-fam_strep"/>
    <property type="match status" value="1"/>
</dbReference>
<dbReference type="InterPro" id="IPR013249">
    <property type="entry name" value="RNA_pol_sigma70_r4_t2"/>
</dbReference>
<organism evidence="8 9">
    <name type="scientific">Spirilliplanes yamanashiensis</name>
    <dbReference type="NCBI Taxonomy" id="42233"/>
    <lineage>
        <taxon>Bacteria</taxon>
        <taxon>Bacillati</taxon>
        <taxon>Actinomycetota</taxon>
        <taxon>Actinomycetes</taxon>
        <taxon>Micromonosporales</taxon>
        <taxon>Micromonosporaceae</taxon>
        <taxon>Spirilliplanes</taxon>
    </lineage>
</organism>
<dbReference type="Pfam" id="PF08281">
    <property type="entry name" value="Sigma70_r4_2"/>
    <property type="match status" value="1"/>
</dbReference>